<feature type="signal peptide" evidence="14">
    <location>
        <begin position="1"/>
        <end position="17"/>
    </location>
</feature>
<feature type="chain" id="PRO_5043104562" description="Carboxypeptidase" evidence="14">
    <location>
        <begin position="18"/>
        <end position="1329"/>
    </location>
</feature>
<evidence type="ECO:0000256" key="5">
    <source>
        <dbReference type="ARBA" id="ARBA00022670"/>
    </source>
</evidence>
<dbReference type="Pfam" id="PF00450">
    <property type="entry name" value="Peptidase_S10"/>
    <property type="match status" value="1"/>
</dbReference>
<evidence type="ECO:0000313" key="15">
    <source>
        <dbReference type="EMBL" id="GJJ10286.1"/>
    </source>
</evidence>
<dbReference type="GO" id="GO:0004185">
    <property type="term" value="F:serine-type carboxypeptidase activity"/>
    <property type="evidence" value="ECO:0007669"/>
    <property type="project" value="UniProtKB-UniRule"/>
</dbReference>
<dbReference type="SUPFAM" id="SSF53474">
    <property type="entry name" value="alpha/beta-Hydrolases"/>
    <property type="match status" value="1"/>
</dbReference>
<reference evidence="15" key="1">
    <citation type="submission" date="2021-10" db="EMBL/GenBank/DDBJ databases">
        <title>De novo Genome Assembly of Clathrus columnatus (Basidiomycota, Fungi) Using Illumina and Nanopore Sequence Data.</title>
        <authorList>
            <person name="Ogiso-Tanaka E."/>
            <person name="Itagaki H."/>
            <person name="Hosoya T."/>
            <person name="Hosaka K."/>
        </authorList>
    </citation>
    <scope>NUCLEOTIDE SEQUENCE</scope>
    <source>
        <strain evidence="15">MO-923</strain>
    </source>
</reference>
<dbReference type="PANTHER" id="PTHR11802">
    <property type="entry name" value="SERINE PROTEASE FAMILY S10 SERINE CARBOXYPEPTIDASE"/>
    <property type="match status" value="1"/>
</dbReference>
<evidence type="ECO:0000256" key="9">
    <source>
        <dbReference type="ARBA" id="ARBA00022801"/>
    </source>
</evidence>
<organism evidence="15 16">
    <name type="scientific">Clathrus columnatus</name>
    <dbReference type="NCBI Taxonomy" id="1419009"/>
    <lineage>
        <taxon>Eukaryota</taxon>
        <taxon>Fungi</taxon>
        <taxon>Dikarya</taxon>
        <taxon>Basidiomycota</taxon>
        <taxon>Agaricomycotina</taxon>
        <taxon>Agaricomycetes</taxon>
        <taxon>Phallomycetidae</taxon>
        <taxon>Phallales</taxon>
        <taxon>Clathraceae</taxon>
        <taxon>Clathrus</taxon>
    </lineage>
</organism>
<gene>
    <name evidence="15" type="ORF">Clacol_004512</name>
</gene>
<comment type="subcellular location">
    <subcellularLocation>
        <location evidence="2">Golgi apparatus</location>
        <location evidence="2">trans-Golgi network membrane</location>
        <topology evidence="2">Single-pass type I membrane protein</topology>
    </subcellularLocation>
</comment>
<keyword evidence="4 14" id="KW-0121">Carboxypeptidase</keyword>
<evidence type="ECO:0000256" key="11">
    <source>
        <dbReference type="ARBA" id="ARBA00023034"/>
    </source>
</evidence>
<keyword evidence="7" id="KW-0053">Apoptosis</keyword>
<keyword evidence="12" id="KW-0472">Membrane</keyword>
<evidence type="ECO:0000256" key="6">
    <source>
        <dbReference type="ARBA" id="ARBA00022692"/>
    </source>
</evidence>
<dbReference type="PANTHER" id="PTHR11802:SF190">
    <property type="entry name" value="PHEROMONE-PROCESSING CARBOXYPEPTIDASE KEX1"/>
    <property type="match status" value="1"/>
</dbReference>
<evidence type="ECO:0000256" key="3">
    <source>
        <dbReference type="ARBA" id="ARBA00009431"/>
    </source>
</evidence>
<name>A0AAV5AB83_9AGAM</name>
<keyword evidence="10" id="KW-1133">Transmembrane helix</keyword>
<keyword evidence="13" id="KW-0325">Glycoprotein</keyword>
<dbReference type="GO" id="GO:0006508">
    <property type="term" value="P:proteolysis"/>
    <property type="evidence" value="ECO:0007669"/>
    <property type="project" value="UniProtKB-KW"/>
</dbReference>
<dbReference type="InterPro" id="IPR001563">
    <property type="entry name" value="Peptidase_S10"/>
</dbReference>
<evidence type="ECO:0000256" key="14">
    <source>
        <dbReference type="RuleBase" id="RU361156"/>
    </source>
</evidence>
<evidence type="ECO:0000256" key="2">
    <source>
        <dbReference type="ARBA" id="ARBA00004393"/>
    </source>
</evidence>
<evidence type="ECO:0000313" key="16">
    <source>
        <dbReference type="Proteomes" id="UP001050691"/>
    </source>
</evidence>
<evidence type="ECO:0000256" key="13">
    <source>
        <dbReference type="ARBA" id="ARBA00023180"/>
    </source>
</evidence>
<dbReference type="GO" id="GO:0005794">
    <property type="term" value="C:Golgi apparatus"/>
    <property type="evidence" value="ECO:0007669"/>
    <property type="project" value="UniProtKB-SubCell"/>
</dbReference>
<keyword evidence="11" id="KW-0333">Golgi apparatus</keyword>
<evidence type="ECO:0000256" key="8">
    <source>
        <dbReference type="ARBA" id="ARBA00022729"/>
    </source>
</evidence>
<comment type="catalytic activity">
    <reaction evidence="1">
        <text>Preferential release of a C-terminal arginine or lysine residue.</text>
        <dbReference type="EC" id="3.4.16.6"/>
    </reaction>
</comment>
<dbReference type="PROSITE" id="PS00131">
    <property type="entry name" value="CARBOXYPEPT_SER_SER"/>
    <property type="match status" value="1"/>
</dbReference>
<proteinExistence type="inferred from homology"/>
<sequence>MLPLVLLSLTPLVQVNSQVFVGSSVNNSFPQPYPGIPNSGYVYNSSNQKQWQEYYRVNTASLPNATQCTMPSSFSGSVPVNRPGIQNDTLFFWALENSPGSLTDDSSNRWVGTGFSTASLDGYIADQDQTGQDFMGFLTNLVMIFSSLKTRPLYLLGESYAGMYIPYITKAYFRMENPPVNLKHLAITDGNMISDIAFEDATMVSVVETYPQLIGYDIDVYKYFKEQSHLCGYDLNITFPQTTPFPKALRPEFLDPTVGNDIILSTSIKRGDLRNKNRDILGKIVKARDSLPPDTFLKRDNAQERRRRFQVEVNALKRDLSGRANGTIDPQYECSLFTEVLDYALNFSQPWVHHDLDGFDSNYLPDALFPKAPQDASFFLNDKQTVTEIHAPQTAIQNTTFGNIQGFTRPPGTAWYGADGQIAGIVHQERNVSFLLFKGAGKLLAQSQPDHFQTAIREFVLGNNLNGSMDTSGSFNIPAENDPIFTGSETTMGSTIWPSATIASWDSAIASFISPTTTPGTPTPKNNGFTPTVSYYFISVFVILTSNTPLDPSQRRNVSTLNILLVTFSLQLEIKVFNLQQKMYEVRRYVLSQQSLTRTRRCIALPLAIIIKNPYYQHMMETENKLDDLQADVGDEFFGTTQTEVQITSNIVELSSDIEQKTILADQKMMMNALVTINKLPVELFTYIILLTRTSLKEAQHPYLLYTWVCRHWRSVIVQTSAFWTLIRGYAPDVGSFDHELLRRSGSAKVDIILSNYSSLYGPIFQNFLSKESNRVRNLGVYTGRFDLNHLVPSQVQFPSLRGFVFRRGGYNISQLLSVLVASEHLEMLELELREDTGTPSPMDQLDLVFNRIRNLRLTICSDTIIPTAHAFLRSSIKVQKLQIKNLDTLTLKHPISSSDQTILPELQLLSVMDPFLLDYLQAPKLSSLDVGWLFMSNPALNYKIIEEFDFSLIKHMYIRGPRTSGADDGHGYCILASKKPVNCYSITPNFLFEDTLSHDSSRDWFHLGFSRENTFAEALREIMLLILPRSTSLIELHLLYRIKESNPHTVPDFRVNLPMLKSLSLCDLPSLLENLRLPKLSSLNINWQSAITLDCPFFAEFDFSSIKYLYIRGPQSLQKVETYCILGSKERISCNAFHSVMDVAPLEDHTNSNPTDSFHLVFKSEKTFVRRLSEITSLILPRLTSLAELYLLFSHTLIDFREIVTQTPSVKKVVVQRGRKLINFLHLLNKPSLCPRLKYLSFTTFLVPGDLEKYAKHVGKTLTSCLRSRLKDSSTQEHLKYIVLKNCPPLPNNWLNALRKIGTDVITERDVKVSFSVLPFVIIAFRRT</sequence>
<protein>
    <recommendedName>
        <fullName evidence="14">Carboxypeptidase</fullName>
        <ecNumber evidence="14">3.4.16.-</ecNumber>
    </recommendedName>
</protein>
<comment type="caution">
    <text evidence="15">The sequence shown here is derived from an EMBL/GenBank/DDBJ whole genome shotgun (WGS) entry which is preliminary data.</text>
</comment>
<evidence type="ECO:0000256" key="1">
    <source>
        <dbReference type="ARBA" id="ARBA00001003"/>
    </source>
</evidence>
<dbReference type="EMBL" id="BPWL01000005">
    <property type="protein sequence ID" value="GJJ10286.1"/>
    <property type="molecule type" value="Genomic_DNA"/>
</dbReference>
<comment type="similarity">
    <text evidence="3 14">Belongs to the peptidase S10 family.</text>
</comment>
<dbReference type="GO" id="GO:0006915">
    <property type="term" value="P:apoptotic process"/>
    <property type="evidence" value="ECO:0007669"/>
    <property type="project" value="UniProtKB-KW"/>
</dbReference>
<keyword evidence="6" id="KW-0812">Transmembrane</keyword>
<keyword evidence="16" id="KW-1185">Reference proteome</keyword>
<dbReference type="InterPro" id="IPR029058">
    <property type="entry name" value="AB_hydrolase_fold"/>
</dbReference>
<evidence type="ECO:0000256" key="12">
    <source>
        <dbReference type="ARBA" id="ARBA00023136"/>
    </source>
</evidence>
<dbReference type="InterPro" id="IPR018202">
    <property type="entry name" value="Ser_caboxypep_ser_AS"/>
</dbReference>
<keyword evidence="8 14" id="KW-0732">Signal</keyword>
<evidence type="ECO:0000256" key="7">
    <source>
        <dbReference type="ARBA" id="ARBA00022703"/>
    </source>
</evidence>
<keyword evidence="5 14" id="KW-0645">Protease</keyword>
<dbReference type="EC" id="3.4.16.-" evidence="14"/>
<accession>A0AAV5AB83</accession>
<evidence type="ECO:0000256" key="4">
    <source>
        <dbReference type="ARBA" id="ARBA00022645"/>
    </source>
</evidence>
<dbReference type="Proteomes" id="UP001050691">
    <property type="component" value="Unassembled WGS sequence"/>
</dbReference>
<evidence type="ECO:0000256" key="10">
    <source>
        <dbReference type="ARBA" id="ARBA00022989"/>
    </source>
</evidence>
<keyword evidence="9 14" id="KW-0378">Hydrolase</keyword>
<dbReference type="Gene3D" id="3.40.50.1820">
    <property type="entry name" value="alpha/beta hydrolase"/>
    <property type="match status" value="1"/>
</dbReference>